<dbReference type="PROSITE" id="PS50889">
    <property type="entry name" value="S4"/>
    <property type="match status" value="1"/>
</dbReference>
<evidence type="ECO:0000256" key="11">
    <source>
        <dbReference type="HAMAP-Rule" id="MF_02006"/>
    </source>
</evidence>
<dbReference type="NCBIfam" id="TIGR00234">
    <property type="entry name" value="tyrS"/>
    <property type="match status" value="1"/>
</dbReference>
<dbReference type="InterPro" id="IPR002307">
    <property type="entry name" value="Tyr-tRNA-ligase"/>
</dbReference>
<dbReference type="InterPro" id="IPR024107">
    <property type="entry name" value="Tyr-tRNA-ligase_bac_1"/>
</dbReference>
<dbReference type="PANTHER" id="PTHR11766">
    <property type="entry name" value="TYROSYL-TRNA SYNTHETASE"/>
    <property type="match status" value="1"/>
</dbReference>
<dbReference type="EMBL" id="BMCT01000007">
    <property type="protein sequence ID" value="GGF78564.1"/>
    <property type="molecule type" value="Genomic_DNA"/>
</dbReference>
<evidence type="ECO:0000256" key="12">
    <source>
        <dbReference type="PROSITE-ProRule" id="PRU00182"/>
    </source>
</evidence>
<evidence type="ECO:0000256" key="9">
    <source>
        <dbReference type="ARBA" id="ARBA00048248"/>
    </source>
</evidence>
<dbReference type="InterPro" id="IPR014729">
    <property type="entry name" value="Rossmann-like_a/b/a_fold"/>
</dbReference>
<dbReference type="InterPro" id="IPR002305">
    <property type="entry name" value="aa-tRNA-synth_Ic"/>
</dbReference>
<comment type="caution">
    <text evidence="14">The sequence shown here is derived from an EMBL/GenBank/DDBJ whole genome shotgun (WGS) entry which is preliminary data.</text>
</comment>
<dbReference type="GO" id="GO:0005524">
    <property type="term" value="F:ATP binding"/>
    <property type="evidence" value="ECO:0007669"/>
    <property type="project" value="UniProtKB-UniRule"/>
</dbReference>
<dbReference type="EC" id="6.1.1.1" evidence="11"/>
<name>A0A917CA22_9HYPH</name>
<comment type="subunit">
    <text evidence="11">Homodimer.</text>
</comment>
<gene>
    <name evidence="11 14" type="primary">tyrS</name>
    <name evidence="14" type="ORF">GCM10007301_43180</name>
</gene>
<evidence type="ECO:0000256" key="7">
    <source>
        <dbReference type="ARBA" id="ARBA00022917"/>
    </source>
</evidence>
<dbReference type="AlphaFoldDB" id="A0A917CA22"/>
<proteinExistence type="inferred from homology"/>
<feature type="domain" description="RNA-binding S4" evidence="13">
    <location>
        <begin position="363"/>
        <end position="400"/>
    </location>
</feature>
<dbReference type="FunFam" id="3.40.50.620:FF:000008">
    <property type="entry name" value="Tyrosine--tRNA ligase"/>
    <property type="match status" value="1"/>
</dbReference>
<feature type="short sequence motif" description="'KMSKS' region" evidence="11">
    <location>
        <begin position="247"/>
        <end position="251"/>
    </location>
</feature>
<dbReference type="InterPro" id="IPR036986">
    <property type="entry name" value="S4_RNA-bd_sf"/>
</dbReference>
<evidence type="ECO:0000256" key="1">
    <source>
        <dbReference type="ARBA" id="ARBA00004496"/>
    </source>
</evidence>
<comment type="subcellular location">
    <subcellularLocation>
        <location evidence="1 11">Cytoplasm</location>
    </subcellularLocation>
</comment>
<comment type="similarity">
    <text evidence="10 11">Belongs to the class-I aminoacyl-tRNA synthetase family. TyrS type 1 subfamily.</text>
</comment>
<protein>
    <recommendedName>
        <fullName evidence="11">Tyrosine--tRNA ligase</fullName>
        <ecNumber evidence="11">6.1.1.1</ecNumber>
    </recommendedName>
    <alternativeName>
        <fullName evidence="11">Tyrosyl-tRNA synthetase</fullName>
        <shortName evidence="11">TyrRS</shortName>
    </alternativeName>
</protein>
<feature type="short sequence motif" description="'HIGH' region" evidence="11">
    <location>
        <begin position="55"/>
        <end position="64"/>
    </location>
</feature>
<feature type="binding site" evidence="11">
    <location>
        <position position="50"/>
    </location>
    <ligand>
        <name>L-tyrosine</name>
        <dbReference type="ChEBI" id="CHEBI:58315"/>
    </ligand>
</feature>
<evidence type="ECO:0000256" key="5">
    <source>
        <dbReference type="ARBA" id="ARBA00022840"/>
    </source>
</evidence>
<dbReference type="SUPFAM" id="SSF52374">
    <property type="entry name" value="Nucleotidylyl transferase"/>
    <property type="match status" value="1"/>
</dbReference>
<dbReference type="SUPFAM" id="SSF55174">
    <property type="entry name" value="Alpha-L RNA-binding motif"/>
    <property type="match status" value="1"/>
</dbReference>
<organism evidence="14 15">
    <name type="scientific">Azorhizobium oxalatiphilum</name>
    <dbReference type="NCBI Taxonomy" id="980631"/>
    <lineage>
        <taxon>Bacteria</taxon>
        <taxon>Pseudomonadati</taxon>
        <taxon>Pseudomonadota</taxon>
        <taxon>Alphaproteobacteria</taxon>
        <taxon>Hyphomicrobiales</taxon>
        <taxon>Xanthobacteraceae</taxon>
        <taxon>Azorhizobium</taxon>
    </lineage>
</organism>
<dbReference type="Pfam" id="PF01479">
    <property type="entry name" value="S4"/>
    <property type="match status" value="1"/>
</dbReference>
<dbReference type="Proteomes" id="UP000606044">
    <property type="component" value="Unassembled WGS sequence"/>
</dbReference>
<reference evidence="14" key="1">
    <citation type="journal article" date="2014" name="Int. J. Syst. Evol. Microbiol.">
        <title>Complete genome sequence of Corynebacterium casei LMG S-19264T (=DSM 44701T), isolated from a smear-ripened cheese.</title>
        <authorList>
            <consortium name="US DOE Joint Genome Institute (JGI-PGF)"/>
            <person name="Walter F."/>
            <person name="Albersmeier A."/>
            <person name="Kalinowski J."/>
            <person name="Ruckert C."/>
        </authorList>
    </citation>
    <scope>NUCLEOTIDE SEQUENCE</scope>
    <source>
        <strain evidence="14">CCM 7897</strain>
    </source>
</reference>
<evidence type="ECO:0000256" key="8">
    <source>
        <dbReference type="ARBA" id="ARBA00023146"/>
    </source>
</evidence>
<dbReference type="Gene3D" id="3.40.50.620">
    <property type="entry name" value="HUPs"/>
    <property type="match status" value="1"/>
</dbReference>
<keyword evidence="8 11" id="KW-0030">Aminoacyl-tRNA synthetase</keyword>
<feature type="binding site" evidence="11">
    <location>
        <position position="250"/>
    </location>
    <ligand>
        <name>ATP</name>
        <dbReference type="ChEBI" id="CHEBI:30616"/>
    </ligand>
</feature>
<dbReference type="GO" id="GO:0003723">
    <property type="term" value="F:RNA binding"/>
    <property type="evidence" value="ECO:0007669"/>
    <property type="project" value="UniProtKB-KW"/>
</dbReference>
<feature type="binding site" evidence="11">
    <location>
        <position position="187"/>
    </location>
    <ligand>
        <name>L-tyrosine</name>
        <dbReference type="ChEBI" id="CHEBI:58315"/>
    </ligand>
</feature>
<keyword evidence="5 11" id="KW-0067">ATP-binding</keyword>
<reference evidence="14" key="2">
    <citation type="submission" date="2020-09" db="EMBL/GenBank/DDBJ databases">
        <authorList>
            <person name="Sun Q."/>
            <person name="Sedlacek I."/>
        </authorList>
    </citation>
    <scope>NUCLEOTIDE SEQUENCE</scope>
    <source>
        <strain evidence="14">CCM 7897</strain>
    </source>
</reference>
<dbReference type="GO" id="GO:0005829">
    <property type="term" value="C:cytosol"/>
    <property type="evidence" value="ECO:0007669"/>
    <property type="project" value="TreeGrafter"/>
</dbReference>
<dbReference type="PRINTS" id="PR01040">
    <property type="entry name" value="TRNASYNTHTYR"/>
</dbReference>
<dbReference type="CDD" id="cd00805">
    <property type="entry name" value="TyrRS_core"/>
    <property type="match status" value="1"/>
</dbReference>
<evidence type="ECO:0000256" key="10">
    <source>
        <dbReference type="ARBA" id="ARBA00060965"/>
    </source>
</evidence>
<keyword evidence="2 11" id="KW-0963">Cytoplasm</keyword>
<dbReference type="Gene3D" id="3.10.290.10">
    <property type="entry name" value="RNA-binding S4 domain"/>
    <property type="match status" value="1"/>
</dbReference>
<dbReference type="Gene3D" id="1.10.240.10">
    <property type="entry name" value="Tyrosyl-Transfer RNA Synthetase"/>
    <property type="match status" value="1"/>
</dbReference>
<dbReference type="Pfam" id="PF00579">
    <property type="entry name" value="tRNA-synt_1b"/>
    <property type="match status" value="1"/>
</dbReference>
<dbReference type="InterPro" id="IPR024088">
    <property type="entry name" value="Tyr-tRNA-ligase_bac-type"/>
</dbReference>
<sequence length="422" mass="45557">MTIPVPVPSADPVPLRSPVLATLTARGFINQATDLAGLDAAFEQGIVPAYVGFDATADSLHVGHLLPIMTLRRLQQAGHKPIVLIGGGTTRIGDPSFRTDARPMLDEAQIAANIAGIRKVFDRFLTFGDGPTDAVMVNNADWLAQVPWIDMLRDVGRHFSVNRMLTFDSVKTRLERQENLSFLEFNYMILQAYDFLELSRRMGCRLQMGGADQWGNIINGIDLVRRVEGREVFGLTAPLLTTASGAKMGKTAAGAVWLNADRLSPYAYWQFWRNTEDADVARFLRLFTDLPLEEIEALTQAGGAALNAAKARLAHEATALAHGEDAAQQAADTAREAFGAGAAAEGLPEIVLTGAERADGAPLVELLVRAGLAGSRSEARRAIAGRGVRHDGAVVEDVEARLAAPMLPARLSLGRKRHVVVR</sequence>
<keyword evidence="3 11" id="KW-0436">Ligase</keyword>
<accession>A0A917CA22</accession>
<evidence type="ECO:0000313" key="14">
    <source>
        <dbReference type="EMBL" id="GGF78564.1"/>
    </source>
</evidence>
<evidence type="ECO:0000256" key="2">
    <source>
        <dbReference type="ARBA" id="ARBA00022490"/>
    </source>
</evidence>
<dbReference type="PANTHER" id="PTHR11766:SF0">
    <property type="entry name" value="TYROSINE--TRNA LIGASE, MITOCHONDRIAL"/>
    <property type="match status" value="1"/>
</dbReference>
<comment type="function">
    <text evidence="11">Catalyzes the attachment of tyrosine to tRNA(Tyr) in a two-step reaction: tyrosine is first activated by ATP to form Tyr-AMP and then transferred to the acceptor end of tRNA(Tyr).</text>
</comment>
<keyword evidence="4 11" id="KW-0547">Nucleotide-binding</keyword>
<dbReference type="GO" id="GO:0004831">
    <property type="term" value="F:tyrosine-tRNA ligase activity"/>
    <property type="evidence" value="ECO:0007669"/>
    <property type="project" value="UniProtKB-UniRule"/>
</dbReference>
<evidence type="ECO:0000313" key="15">
    <source>
        <dbReference type="Proteomes" id="UP000606044"/>
    </source>
</evidence>
<evidence type="ECO:0000256" key="4">
    <source>
        <dbReference type="ARBA" id="ARBA00022741"/>
    </source>
</evidence>
<keyword evidence="7 11" id="KW-0648">Protein biosynthesis</keyword>
<evidence type="ECO:0000256" key="6">
    <source>
        <dbReference type="ARBA" id="ARBA00022884"/>
    </source>
</evidence>
<keyword evidence="15" id="KW-1185">Reference proteome</keyword>
<keyword evidence="6 12" id="KW-0694">RNA-binding</keyword>
<feature type="binding site" evidence="11">
    <location>
        <position position="191"/>
    </location>
    <ligand>
        <name>L-tyrosine</name>
        <dbReference type="ChEBI" id="CHEBI:58315"/>
    </ligand>
</feature>
<evidence type="ECO:0000259" key="13">
    <source>
        <dbReference type="Pfam" id="PF01479"/>
    </source>
</evidence>
<comment type="catalytic activity">
    <reaction evidence="9 11">
        <text>tRNA(Tyr) + L-tyrosine + ATP = L-tyrosyl-tRNA(Tyr) + AMP + diphosphate + H(+)</text>
        <dbReference type="Rhea" id="RHEA:10220"/>
        <dbReference type="Rhea" id="RHEA-COMP:9706"/>
        <dbReference type="Rhea" id="RHEA-COMP:9707"/>
        <dbReference type="ChEBI" id="CHEBI:15378"/>
        <dbReference type="ChEBI" id="CHEBI:30616"/>
        <dbReference type="ChEBI" id="CHEBI:33019"/>
        <dbReference type="ChEBI" id="CHEBI:58315"/>
        <dbReference type="ChEBI" id="CHEBI:78442"/>
        <dbReference type="ChEBI" id="CHEBI:78536"/>
        <dbReference type="ChEBI" id="CHEBI:456215"/>
        <dbReference type="EC" id="6.1.1.1"/>
    </reaction>
</comment>
<dbReference type="CDD" id="cd00165">
    <property type="entry name" value="S4"/>
    <property type="match status" value="1"/>
</dbReference>
<dbReference type="GO" id="GO:0042803">
    <property type="term" value="F:protein homodimerization activity"/>
    <property type="evidence" value="ECO:0007669"/>
    <property type="project" value="UniProtKB-ARBA"/>
</dbReference>
<evidence type="ECO:0000256" key="3">
    <source>
        <dbReference type="ARBA" id="ARBA00022598"/>
    </source>
</evidence>
<dbReference type="GO" id="GO:0006437">
    <property type="term" value="P:tyrosyl-tRNA aminoacylation"/>
    <property type="evidence" value="ECO:0007669"/>
    <property type="project" value="UniProtKB-UniRule"/>
</dbReference>
<dbReference type="RefSeq" id="WP_373870110.1">
    <property type="nucleotide sequence ID" value="NZ_BMCT01000007.1"/>
</dbReference>
<dbReference type="FunFam" id="1.10.240.10:FF:000001">
    <property type="entry name" value="Tyrosine--tRNA ligase"/>
    <property type="match status" value="1"/>
</dbReference>
<dbReference type="HAMAP" id="MF_02006">
    <property type="entry name" value="Tyr_tRNA_synth_type1"/>
    <property type="match status" value="1"/>
</dbReference>
<dbReference type="InterPro" id="IPR002942">
    <property type="entry name" value="S4_RNA-bd"/>
</dbReference>